<comment type="caution">
    <text evidence="3">The sequence shown here is derived from an EMBL/GenBank/DDBJ whole genome shotgun (WGS) entry which is preliminary data.</text>
</comment>
<protein>
    <recommendedName>
        <fullName evidence="2">Peptidase C19 ubiquitin carboxyl-terminal hydrolase domain-containing protein</fullName>
    </recommendedName>
</protein>
<keyword evidence="4" id="KW-1185">Reference proteome</keyword>
<gene>
    <name evidence="3" type="ORF">RIMI_LOCUS20226081</name>
</gene>
<name>A0ABN9MFF9_9NEOB</name>
<evidence type="ECO:0000313" key="4">
    <source>
        <dbReference type="Proteomes" id="UP001176940"/>
    </source>
</evidence>
<sequence>MFGDLFEEDEDFSFLSNNTANNGRKAKSKDEILEPRGETRLRGLRNQGSTCYLNSLLQTLLFTPEFREALFALRPEELGSLDEKDVPDSKVPSYSYLYYMRVIFSCRGSGDNMCIAGHDVYGVRAAPHCITTVIVDDGRRQKLSTPSLTMATVDSAPAHRIYPLLRPASWCGGAAAWSGAAALGLLRCGVIRRWGVGSVALRRCPALWRYVGRRCGTATLQRGPAARGVRISVAVPPEASALPGRFGRGAASWSRDFRPSDRAVGLRPFRRVTSGSGSPRSKGGKIEAPASGLLQAAASFGGPSPLSPAMHIRQRFWAQHHALRIHLGTRGDTGLG</sequence>
<dbReference type="Proteomes" id="UP001176940">
    <property type="component" value="Unassembled WGS sequence"/>
</dbReference>
<reference evidence="3" key="1">
    <citation type="submission" date="2023-07" db="EMBL/GenBank/DDBJ databases">
        <authorList>
            <person name="Stuckert A."/>
        </authorList>
    </citation>
    <scope>NUCLEOTIDE SEQUENCE</scope>
</reference>
<dbReference type="InterPro" id="IPR001394">
    <property type="entry name" value="Peptidase_C19_UCH"/>
</dbReference>
<proteinExistence type="predicted"/>
<evidence type="ECO:0000259" key="2">
    <source>
        <dbReference type="Pfam" id="PF00443"/>
    </source>
</evidence>
<evidence type="ECO:0000313" key="3">
    <source>
        <dbReference type="EMBL" id="CAJ0965382.1"/>
    </source>
</evidence>
<dbReference type="SUPFAM" id="SSF54001">
    <property type="entry name" value="Cysteine proteinases"/>
    <property type="match status" value="1"/>
</dbReference>
<dbReference type="PROSITE" id="PS00972">
    <property type="entry name" value="USP_1"/>
    <property type="match status" value="1"/>
</dbReference>
<dbReference type="InterPro" id="IPR018200">
    <property type="entry name" value="USP_CS"/>
</dbReference>
<feature type="domain" description="Peptidase C19 ubiquitin carboxyl-terminal hydrolase" evidence="2">
    <location>
        <begin position="42"/>
        <end position="77"/>
    </location>
</feature>
<dbReference type="Pfam" id="PF00443">
    <property type="entry name" value="UCH"/>
    <property type="match status" value="1"/>
</dbReference>
<organism evidence="3 4">
    <name type="scientific">Ranitomeya imitator</name>
    <name type="common">mimic poison frog</name>
    <dbReference type="NCBI Taxonomy" id="111125"/>
    <lineage>
        <taxon>Eukaryota</taxon>
        <taxon>Metazoa</taxon>
        <taxon>Chordata</taxon>
        <taxon>Craniata</taxon>
        <taxon>Vertebrata</taxon>
        <taxon>Euteleostomi</taxon>
        <taxon>Amphibia</taxon>
        <taxon>Batrachia</taxon>
        <taxon>Anura</taxon>
        <taxon>Neobatrachia</taxon>
        <taxon>Hyloidea</taxon>
        <taxon>Dendrobatidae</taxon>
        <taxon>Dendrobatinae</taxon>
        <taxon>Ranitomeya</taxon>
    </lineage>
</organism>
<feature type="region of interest" description="Disordered" evidence="1">
    <location>
        <begin position="268"/>
        <end position="287"/>
    </location>
</feature>
<dbReference type="EMBL" id="CAUEEQ010067030">
    <property type="protein sequence ID" value="CAJ0965382.1"/>
    <property type="molecule type" value="Genomic_DNA"/>
</dbReference>
<accession>A0ABN9MFF9</accession>
<dbReference type="InterPro" id="IPR038765">
    <property type="entry name" value="Papain-like_cys_pep_sf"/>
</dbReference>
<evidence type="ECO:0000256" key="1">
    <source>
        <dbReference type="SAM" id="MobiDB-lite"/>
    </source>
</evidence>
<dbReference type="Gene3D" id="3.90.70.10">
    <property type="entry name" value="Cysteine proteinases"/>
    <property type="match status" value="1"/>
</dbReference>